<evidence type="ECO:0000259" key="9">
    <source>
        <dbReference type="Pfam" id="PF04880"/>
    </source>
</evidence>
<feature type="domain" description="NUDE" evidence="9">
    <location>
        <begin position="126"/>
        <end position="251"/>
    </location>
</feature>
<reference evidence="10 11" key="1">
    <citation type="journal article" date="2018" name="Nat. Ecol. Evol.">
        <title>Pezizomycetes genomes reveal the molecular basis of ectomycorrhizal truffle lifestyle.</title>
        <authorList>
            <person name="Murat C."/>
            <person name="Payen T."/>
            <person name="Noel B."/>
            <person name="Kuo A."/>
            <person name="Morin E."/>
            <person name="Chen J."/>
            <person name="Kohler A."/>
            <person name="Krizsan K."/>
            <person name="Balestrini R."/>
            <person name="Da Silva C."/>
            <person name="Montanini B."/>
            <person name="Hainaut M."/>
            <person name="Levati E."/>
            <person name="Barry K.W."/>
            <person name="Belfiori B."/>
            <person name="Cichocki N."/>
            <person name="Clum A."/>
            <person name="Dockter R.B."/>
            <person name="Fauchery L."/>
            <person name="Guy J."/>
            <person name="Iotti M."/>
            <person name="Le Tacon F."/>
            <person name="Lindquist E.A."/>
            <person name="Lipzen A."/>
            <person name="Malagnac F."/>
            <person name="Mello A."/>
            <person name="Molinier V."/>
            <person name="Miyauchi S."/>
            <person name="Poulain J."/>
            <person name="Riccioni C."/>
            <person name="Rubini A."/>
            <person name="Sitrit Y."/>
            <person name="Splivallo R."/>
            <person name="Traeger S."/>
            <person name="Wang M."/>
            <person name="Zifcakova L."/>
            <person name="Wipf D."/>
            <person name="Zambonelli A."/>
            <person name="Paolocci F."/>
            <person name="Nowrousian M."/>
            <person name="Ottonello S."/>
            <person name="Baldrian P."/>
            <person name="Spatafora J.W."/>
            <person name="Henrissat B."/>
            <person name="Nagy L.G."/>
            <person name="Aury J.M."/>
            <person name="Wincker P."/>
            <person name="Grigoriev I.V."/>
            <person name="Bonfante P."/>
            <person name="Martin F.M."/>
        </authorList>
    </citation>
    <scope>NUCLEOTIDE SEQUENCE [LARGE SCALE GENOMIC DNA]</scope>
    <source>
        <strain evidence="10 11">ATCC MYA-4762</strain>
    </source>
</reference>
<dbReference type="InterPro" id="IPR006964">
    <property type="entry name" value="NUDE_dom"/>
</dbReference>
<dbReference type="GO" id="GO:0051642">
    <property type="term" value="P:centrosome localization"/>
    <property type="evidence" value="ECO:0007669"/>
    <property type="project" value="TreeGrafter"/>
</dbReference>
<dbReference type="GO" id="GO:0005871">
    <property type="term" value="C:kinesin complex"/>
    <property type="evidence" value="ECO:0007669"/>
    <property type="project" value="TreeGrafter"/>
</dbReference>
<feature type="compositionally biased region" description="Basic and acidic residues" evidence="8">
    <location>
        <begin position="483"/>
        <end position="497"/>
    </location>
</feature>
<evidence type="ECO:0000256" key="6">
    <source>
        <dbReference type="ARBA" id="ARBA00023212"/>
    </source>
</evidence>
<dbReference type="OrthoDB" id="5877028at2759"/>
<feature type="compositionally biased region" description="Polar residues" evidence="8">
    <location>
        <begin position="247"/>
        <end position="290"/>
    </location>
</feature>
<keyword evidence="11" id="KW-1185">Reference proteome</keyword>
<comment type="similarity">
    <text evidence="2">Belongs to the nudE family.</text>
</comment>
<name>A0A3N4LHP1_9PEZI</name>
<dbReference type="AlphaFoldDB" id="A0A3N4LHP1"/>
<dbReference type="GO" id="GO:0000132">
    <property type="term" value="P:establishment of mitotic spindle orientation"/>
    <property type="evidence" value="ECO:0007669"/>
    <property type="project" value="TreeGrafter"/>
</dbReference>
<dbReference type="GO" id="GO:0008017">
    <property type="term" value="F:microtubule binding"/>
    <property type="evidence" value="ECO:0007669"/>
    <property type="project" value="InterPro"/>
</dbReference>
<dbReference type="PANTHER" id="PTHR10921:SF1">
    <property type="entry name" value="NUCLEAR DISTRIBUTION PROTEIN NUDE HOMOLOG"/>
    <property type="match status" value="1"/>
</dbReference>
<feature type="compositionally biased region" description="Polar residues" evidence="8">
    <location>
        <begin position="470"/>
        <end position="480"/>
    </location>
</feature>
<dbReference type="GO" id="GO:0007059">
    <property type="term" value="P:chromosome segregation"/>
    <property type="evidence" value="ECO:0007669"/>
    <property type="project" value="TreeGrafter"/>
</dbReference>
<dbReference type="STRING" id="1051890.A0A3N4LHP1"/>
<gene>
    <name evidence="10" type="ORF">L211DRAFT_850797</name>
</gene>
<dbReference type="EMBL" id="ML121553">
    <property type="protein sequence ID" value="RPB22246.1"/>
    <property type="molecule type" value="Genomic_DNA"/>
</dbReference>
<evidence type="ECO:0000256" key="1">
    <source>
        <dbReference type="ARBA" id="ARBA00004245"/>
    </source>
</evidence>
<dbReference type="GO" id="GO:0007020">
    <property type="term" value="P:microtubule nucleation"/>
    <property type="evidence" value="ECO:0007669"/>
    <property type="project" value="TreeGrafter"/>
</dbReference>
<dbReference type="Proteomes" id="UP000267821">
    <property type="component" value="Unassembled WGS sequence"/>
</dbReference>
<keyword evidence="3" id="KW-0963">Cytoplasm</keyword>
<feature type="compositionally biased region" description="Polar residues" evidence="8">
    <location>
        <begin position="441"/>
        <end position="453"/>
    </location>
</feature>
<evidence type="ECO:0000256" key="4">
    <source>
        <dbReference type="ARBA" id="ARBA00022701"/>
    </source>
</evidence>
<dbReference type="Gene3D" id="6.10.250.1080">
    <property type="match status" value="1"/>
</dbReference>
<feature type="region of interest" description="Disordered" evidence="8">
    <location>
        <begin position="402"/>
        <end position="597"/>
    </location>
</feature>
<feature type="coiled-coil region" evidence="7">
    <location>
        <begin position="141"/>
        <end position="182"/>
    </location>
</feature>
<proteinExistence type="inferred from homology"/>
<dbReference type="Pfam" id="PF04880">
    <property type="entry name" value="NUDE_C"/>
    <property type="match status" value="1"/>
</dbReference>
<sequence length="597" mass="64378">MPSKDLDPDVAAELEFYKSQIATLESELADFQASSRELEAELEKELEASEKQHRTLKEKNEALRYEVDEWKTKYKQSKAEANSAQNTLQKEVTTLREQNRSIQLRLRDMEVSNDHFETQERIVKSSLEDLETKYNVSIERAVMLEADINAGEAEREALRIEVQRLRDELSDLRIEQEITHEKLQHALSMTSKYNRPGYQSPISEDSASVISDIVPATPRNRSQKSGSTGVTSPTPPSPPISETSTTASGSSRLPTLFDPSSTPRPTNYPRNRNGRGSSVGPSSTGIPIPQSKSLHQIRGLIGQMQRLEQRVQSARSKLPGPSVSPPRASPSPQQNYPFLAQNGSGRSSRGGRPGSSISTSSADTAGSSSTSYAPVSRLSFGMGDRPVNKTLSRMEVVEQLSGLNRLSGDPGRPSSRASVTTTTSVNSRSSLAGSAILSSLPQPKSTSKLTASPTRVAPSLAMSRHDYTTAMKTSTRSSLPAPNERKKNGMGHQHKDSNGSNKGNNGAGVTSDDDSDVFDTSPSTPGFVPPARRATSIGISGIAGYQGSPKVHATVAARSSLPRRSLGGDRRVPGAADEPGLMGPPTSIRKKVDSMNS</sequence>
<feature type="compositionally biased region" description="Low complexity" evidence="8">
    <location>
        <begin position="354"/>
        <end position="373"/>
    </location>
</feature>
<comment type="subcellular location">
    <subcellularLocation>
        <location evidence="1">Cytoplasm</location>
        <location evidence="1">Cytoskeleton</location>
    </subcellularLocation>
</comment>
<keyword evidence="6" id="KW-0206">Cytoskeleton</keyword>
<dbReference type="GO" id="GO:0047496">
    <property type="term" value="P:vesicle transport along microtubule"/>
    <property type="evidence" value="ECO:0007669"/>
    <property type="project" value="TreeGrafter"/>
</dbReference>
<feature type="compositionally biased region" description="Low complexity" evidence="8">
    <location>
        <begin position="414"/>
        <end position="440"/>
    </location>
</feature>
<organism evidence="10 11">
    <name type="scientific">Terfezia boudieri ATCC MYA-4762</name>
    <dbReference type="NCBI Taxonomy" id="1051890"/>
    <lineage>
        <taxon>Eukaryota</taxon>
        <taxon>Fungi</taxon>
        <taxon>Dikarya</taxon>
        <taxon>Ascomycota</taxon>
        <taxon>Pezizomycotina</taxon>
        <taxon>Pezizomycetes</taxon>
        <taxon>Pezizales</taxon>
        <taxon>Pezizaceae</taxon>
        <taxon>Terfezia</taxon>
    </lineage>
</organism>
<feature type="coiled-coil region" evidence="7">
    <location>
        <begin position="14"/>
        <end position="98"/>
    </location>
</feature>
<evidence type="ECO:0000256" key="5">
    <source>
        <dbReference type="ARBA" id="ARBA00023054"/>
    </source>
</evidence>
<evidence type="ECO:0000256" key="7">
    <source>
        <dbReference type="SAM" id="Coils"/>
    </source>
</evidence>
<protein>
    <recommendedName>
        <fullName evidence="9">NUDE domain-containing protein</fullName>
    </recommendedName>
</protein>
<evidence type="ECO:0000313" key="10">
    <source>
        <dbReference type="EMBL" id="RPB22246.1"/>
    </source>
</evidence>
<evidence type="ECO:0000313" key="11">
    <source>
        <dbReference type="Proteomes" id="UP000267821"/>
    </source>
</evidence>
<evidence type="ECO:0000256" key="8">
    <source>
        <dbReference type="SAM" id="MobiDB-lite"/>
    </source>
</evidence>
<evidence type="ECO:0000256" key="3">
    <source>
        <dbReference type="ARBA" id="ARBA00022490"/>
    </source>
</evidence>
<feature type="region of interest" description="Disordered" evidence="8">
    <location>
        <begin position="308"/>
        <end position="386"/>
    </location>
</feature>
<dbReference type="GO" id="GO:0000776">
    <property type="term" value="C:kinetochore"/>
    <property type="evidence" value="ECO:0007669"/>
    <property type="project" value="TreeGrafter"/>
</dbReference>
<dbReference type="InterPro" id="IPR033494">
    <property type="entry name" value="NUDE"/>
</dbReference>
<feature type="compositionally biased region" description="Low complexity" evidence="8">
    <location>
        <begin position="498"/>
        <end position="510"/>
    </location>
</feature>
<dbReference type="GO" id="GO:0005874">
    <property type="term" value="C:microtubule"/>
    <property type="evidence" value="ECO:0007669"/>
    <property type="project" value="UniProtKB-KW"/>
</dbReference>
<dbReference type="InParanoid" id="A0A3N4LHP1"/>
<keyword evidence="4" id="KW-0493">Microtubule</keyword>
<accession>A0A3N4LHP1</accession>
<dbReference type="PANTHER" id="PTHR10921">
    <property type="entry name" value="NUCLEAR DISTRIBUTION PROTEIN NUDE HOMOLOG 1"/>
    <property type="match status" value="1"/>
</dbReference>
<feature type="region of interest" description="Disordered" evidence="8">
    <location>
        <begin position="215"/>
        <end position="290"/>
    </location>
</feature>
<keyword evidence="5 7" id="KW-0175">Coiled coil</keyword>
<evidence type="ECO:0000256" key="2">
    <source>
        <dbReference type="ARBA" id="ARBA00007429"/>
    </source>
</evidence>